<organism evidence="1 2">
    <name type="scientific">Lentzea atacamensis</name>
    <dbReference type="NCBI Taxonomy" id="531938"/>
    <lineage>
        <taxon>Bacteria</taxon>
        <taxon>Bacillati</taxon>
        <taxon>Actinomycetota</taxon>
        <taxon>Actinomycetes</taxon>
        <taxon>Pseudonocardiales</taxon>
        <taxon>Pseudonocardiaceae</taxon>
        <taxon>Lentzea</taxon>
    </lineage>
</organism>
<reference evidence="1 2" key="1">
    <citation type="submission" date="2018-05" db="EMBL/GenBank/DDBJ databases">
        <title>Genomic Encyclopedia of Type Strains, Phase IV (KMG-IV): sequencing the most valuable type-strain genomes for metagenomic binning, comparative biology and taxonomic classification.</title>
        <authorList>
            <person name="Goeker M."/>
        </authorList>
    </citation>
    <scope>NUCLEOTIDE SEQUENCE [LARGE SCALE GENOMIC DNA]</scope>
    <source>
        <strain evidence="1 2">DSM 45480</strain>
    </source>
</reference>
<gene>
    <name evidence="1" type="ORF">C8D88_102729</name>
</gene>
<dbReference type="AlphaFoldDB" id="A0A316IAH0"/>
<proteinExistence type="predicted"/>
<sequence>MRELGIKQRAALITLMAEAREVSNNELENLAGFRLDGEERRVLNELGLVASVRERNNRPYRHELTDAGWDWCATELTSSTPPRSQSAGGALYALLGGLARFLERSGLRLNEIFEAGELAIDRRVRAAYTKLAPEPRAWVGLAALRSALNGEPRGEVDKALHRLNRAADVNIIPESNQKVLTQDDHEAAIRIGGEDRHLIAIGAR</sequence>
<name>A0A316IAH0_9PSEU</name>
<protein>
    <submittedName>
        <fullName evidence="1">Uncharacterized protein</fullName>
    </submittedName>
</protein>
<dbReference type="EMBL" id="QGHB01000002">
    <property type="protein sequence ID" value="PWK89456.1"/>
    <property type="molecule type" value="Genomic_DNA"/>
</dbReference>
<accession>A0A316IAH0</accession>
<dbReference type="Proteomes" id="UP000246005">
    <property type="component" value="Unassembled WGS sequence"/>
</dbReference>
<comment type="caution">
    <text evidence="1">The sequence shown here is derived from an EMBL/GenBank/DDBJ whole genome shotgun (WGS) entry which is preliminary data.</text>
</comment>
<evidence type="ECO:0000313" key="2">
    <source>
        <dbReference type="Proteomes" id="UP000246005"/>
    </source>
</evidence>
<evidence type="ECO:0000313" key="1">
    <source>
        <dbReference type="EMBL" id="PWK89456.1"/>
    </source>
</evidence>